<organism evidence="3 4">
    <name type="scientific">Mycoemilia scoparia</name>
    <dbReference type="NCBI Taxonomy" id="417184"/>
    <lineage>
        <taxon>Eukaryota</taxon>
        <taxon>Fungi</taxon>
        <taxon>Fungi incertae sedis</taxon>
        <taxon>Zoopagomycota</taxon>
        <taxon>Kickxellomycotina</taxon>
        <taxon>Kickxellomycetes</taxon>
        <taxon>Kickxellales</taxon>
        <taxon>Kickxellaceae</taxon>
        <taxon>Mycoemilia</taxon>
    </lineage>
</organism>
<dbReference type="InterPro" id="IPR014044">
    <property type="entry name" value="CAP_dom"/>
</dbReference>
<sequence length="177" mass="18921">MQFKLLGSIVALAAAISSPSTTSGAAVPAQTSVSVESTLRMACLVNSARSLYGLRPLVVSASLTMVATQHSSFQASKSQMTHSDSIYGSLGDRLLRLGSDFSKVAENIAMGGINEVDKIFRELMGDSAHFNNIMDPKITAMGLGCVNNYWTQEFSAPMGQSNIPQNVEVCPKTLTYY</sequence>
<feature type="domain" description="SCP" evidence="2">
    <location>
        <begin position="44"/>
        <end position="150"/>
    </location>
</feature>
<dbReference type="OrthoDB" id="568194at2759"/>
<keyword evidence="4" id="KW-1185">Reference proteome</keyword>
<dbReference type="PANTHER" id="PTHR31157">
    <property type="entry name" value="SCP DOMAIN-CONTAINING PROTEIN"/>
    <property type="match status" value="1"/>
</dbReference>
<evidence type="ECO:0000313" key="4">
    <source>
        <dbReference type="Proteomes" id="UP001150538"/>
    </source>
</evidence>
<reference evidence="3" key="1">
    <citation type="submission" date="2022-07" db="EMBL/GenBank/DDBJ databases">
        <title>Phylogenomic reconstructions and comparative analyses of Kickxellomycotina fungi.</title>
        <authorList>
            <person name="Reynolds N.K."/>
            <person name="Stajich J.E."/>
            <person name="Barry K."/>
            <person name="Grigoriev I.V."/>
            <person name="Crous P."/>
            <person name="Smith M.E."/>
        </authorList>
    </citation>
    <scope>NUCLEOTIDE SEQUENCE</scope>
    <source>
        <strain evidence="3">NBRC 100468</strain>
    </source>
</reference>
<dbReference type="PANTHER" id="PTHR31157:SF1">
    <property type="entry name" value="SCP DOMAIN-CONTAINING PROTEIN"/>
    <property type="match status" value="1"/>
</dbReference>
<dbReference type="Gene3D" id="3.40.33.10">
    <property type="entry name" value="CAP"/>
    <property type="match status" value="1"/>
</dbReference>
<proteinExistence type="predicted"/>
<protein>
    <recommendedName>
        <fullName evidence="2">SCP domain-containing protein</fullName>
    </recommendedName>
</protein>
<name>A0A9W8A215_9FUNG</name>
<dbReference type="SUPFAM" id="SSF55797">
    <property type="entry name" value="PR-1-like"/>
    <property type="match status" value="1"/>
</dbReference>
<dbReference type="Pfam" id="PF00188">
    <property type="entry name" value="CAP"/>
    <property type="match status" value="1"/>
</dbReference>
<evidence type="ECO:0000313" key="3">
    <source>
        <dbReference type="EMBL" id="KAJ1921161.1"/>
    </source>
</evidence>
<feature type="chain" id="PRO_5040826602" description="SCP domain-containing protein" evidence="1">
    <location>
        <begin position="16"/>
        <end position="177"/>
    </location>
</feature>
<dbReference type="EMBL" id="JANBPU010000006">
    <property type="protein sequence ID" value="KAJ1921161.1"/>
    <property type="molecule type" value="Genomic_DNA"/>
</dbReference>
<dbReference type="InterPro" id="IPR035940">
    <property type="entry name" value="CAP_sf"/>
</dbReference>
<dbReference type="AlphaFoldDB" id="A0A9W8A215"/>
<feature type="signal peptide" evidence="1">
    <location>
        <begin position="1"/>
        <end position="15"/>
    </location>
</feature>
<comment type="caution">
    <text evidence="3">The sequence shown here is derived from an EMBL/GenBank/DDBJ whole genome shotgun (WGS) entry which is preliminary data.</text>
</comment>
<evidence type="ECO:0000259" key="2">
    <source>
        <dbReference type="Pfam" id="PF00188"/>
    </source>
</evidence>
<gene>
    <name evidence="3" type="ORF">H4219_000759</name>
</gene>
<keyword evidence="1" id="KW-0732">Signal</keyword>
<accession>A0A9W8A215</accession>
<dbReference type="CDD" id="cd05379">
    <property type="entry name" value="CAP_bacterial"/>
    <property type="match status" value="1"/>
</dbReference>
<evidence type="ECO:0000256" key="1">
    <source>
        <dbReference type="SAM" id="SignalP"/>
    </source>
</evidence>
<dbReference type="Proteomes" id="UP001150538">
    <property type="component" value="Unassembled WGS sequence"/>
</dbReference>